<dbReference type="Gene3D" id="3.30.70.260">
    <property type="match status" value="1"/>
</dbReference>
<dbReference type="InterPro" id="IPR006140">
    <property type="entry name" value="D-isomer_DH_NAD-bd"/>
</dbReference>
<dbReference type="PROSITE" id="PS00065">
    <property type="entry name" value="D_2_HYDROXYACID_DH_1"/>
    <property type="match status" value="1"/>
</dbReference>
<dbReference type="GO" id="GO:0004617">
    <property type="term" value="F:phosphoglycerate dehydrogenase activity"/>
    <property type="evidence" value="ECO:0007669"/>
    <property type="project" value="UniProtKB-EC"/>
</dbReference>
<dbReference type="InterPro" id="IPR006139">
    <property type="entry name" value="D-isomer_2_OHA_DH_cat_dom"/>
</dbReference>
<dbReference type="SUPFAM" id="SSF52283">
    <property type="entry name" value="Formate/glycerate dehydrogenase catalytic domain-like"/>
    <property type="match status" value="1"/>
</dbReference>
<comment type="catalytic activity">
    <reaction evidence="10">
        <text>(2R)-3-phosphoglycerate + NAD(+) = 3-phosphooxypyruvate + NADH + H(+)</text>
        <dbReference type="Rhea" id="RHEA:12641"/>
        <dbReference type="ChEBI" id="CHEBI:15378"/>
        <dbReference type="ChEBI" id="CHEBI:18110"/>
        <dbReference type="ChEBI" id="CHEBI:57540"/>
        <dbReference type="ChEBI" id="CHEBI:57945"/>
        <dbReference type="ChEBI" id="CHEBI:58272"/>
        <dbReference type="EC" id="1.1.1.95"/>
    </reaction>
</comment>
<dbReference type="Pfam" id="PF02826">
    <property type="entry name" value="2-Hacid_dh_C"/>
    <property type="match status" value="1"/>
</dbReference>
<keyword evidence="14" id="KW-1185">Reference proteome</keyword>
<evidence type="ECO:0000256" key="9">
    <source>
        <dbReference type="ARBA" id="ARBA00048126"/>
    </source>
</evidence>
<dbReference type="PANTHER" id="PTHR42938">
    <property type="entry name" value="FORMATE DEHYDROGENASE 1"/>
    <property type="match status" value="1"/>
</dbReference>
<gene>
    <name evidence="13" type="ORF">THII_3060</name>
</gene>
<evidence type="ECO:0000256" key="11">
    <source>
        <dbReference type="RuleBase" id="RU003719"/>
    </source>
</evidence>
<keyword evidence="7" id="KW-0520">NAD</keyword>
<comment type="catalytic activity">
    <reaction evidence="9">
        <text>(R)-2-hydroxyglutarate + NAD(+) = 2-oxoglutarate + NADH + H(+)</text>
        <dbReference type="Rhea" id="RHEA:49612"/>
        <dbReference type="ChEBI" id="CHEBI:15378"/>
        <dbReference type="ChEBI" id="CHEBI:15801"/>
        <dbReference type="ChEBI" id="CHEBI:16810"/>
        <dbReference type="ChEBI" id="CHEBI:57540"/>
        <dbReference type="ChEBI" id="CHEBI:57945"/>
        <dbReference type="EC" id="1.1.1.399"/>
    </reaction>
</comment>
<dbReference type="EC" id="1.1.1.95" evidence="4"/>
<dbReference type="InterPro" id="IPR036291">
    <property type="entry name" value="NAD(P)-bd_dom_sf"/>
</dbReference>
<protein>
    <recommendedName>
        <fullName evidence="5">D-3-phosphoglycerate dehydrogenase</fullName>
        <ecNumber evidence="3">1.1.1.399</ecNumber>
        <ecNumber evidence="4">1.1.1.95</ecNumber>
    </recommendedName>
    <alternativeName>
        <fullName evidence="8">2-oxoglutarate reductase</fullName>
    </alternativeName>
</protein>
<keyword evidence="6 11" id="KW-0560">Oxidoreductase</keyword>
<reference evidence="13 14" key="1">
    <citation type="journal article" date="2014" name="ISME J.">
        <title>Ecophysiology of Thioploca ingrica as revealed by the complete genome sequence supplemented with proteomic evidence.</title>
        <authorList>
            <person name="Kojima H."/>
            <person name="Ogura Y."/>
            <person name="Yamamoto N."/>
            <person name="Togashi T."/>
            <person name="Mori H."/>
            <person name="Watanabe T."/>
            <person name="Nemoto F."/>
            <person name="Kurokawa K."/>
            <person name="Hayashi T."/>
            <person name="Fukui M."/>
        </authorList>
    </citation>
    <scope>NUCLEOTIDE SEQUENCE [LARGE SCALE GENOMIC DNA]</scope>
</reference>
<dbReference type="EMBL" id="AP014633">
    <property type="protein sequence ID" value="BAP57357.1"/>
    <property type="molecule type" value="Genomic_DNA"/>
</dbReference>
<proteinExistence type="inferred from homology"/>
<dbReference type="STRING" id="40754.THII_3060"/>
<dbReference type="KEGG" id="tig:THII_3060"/>
<evidence type="ECO:0000256" key="7">
    <source>
        <dbReference type="ARBA" id="ARBA00023027"/>
    </source>
</evidence>
<evidence type="ECO:0000256" key="2">
    <source>
        <dbReference type="ARBA" id="ARBA00005216"/>
    </source>
</evidence>
<comment type="similarity">
    <text evidence="11">Belongs to the D-isomer specific 2-hydroxyacid dehydrogenase family.</text>
</comment>
<sequence length="388" mass="42414">MFKILTLNNISILGLERLPRDRYEIASEIQHPDAVLLRSFKMHEWEIPGTLKAVGRAGAGVNNIPVDKMTKLGIPVFNAPGANANAVKELVLGAMLLASRNLLPAWDYVRGLQGTDAEISKQVEAGKKQFVGSELVNRTLGVIGLGAIGVKVANAAQSLGMQVMGYDPHITVKNAWQLSSQVKQALSVEDLLSQVEFVTVHVPLSDATRHIINAERLKIARKELMILNFSRDGIIDDVAVGEAIKANQVKGYITDFPTNLLIKHERVIALPHLGASTNEAEENCAIMVADQVRDYLENATIHNSVNFPEIEMPRSGSENRLLVVNSNVPHMIERISSVISNAALNINNMVNRSRGEIACTLVDVDKVIPPSIVDDLRTKEGVLTVRIL</sequence>
<evidence type="ECO:0000313" key="14">
    <source>
        <dbReference type="Proteomes" id="UP000031623"/>
    </source>
</evidence>
<dbReference type="Pfam" id="PF00389">
    <property type="entry name" value="2-Hacid_dh"/>
    <property type="match status" value="1"/>
</dbReference>
<evidence type="ECO:0000256" key="4">
    <source>
        <dbReference type="ARBA" id="ARBA00013143"/>
    </source>
</evidence>
<evidence type="ECO:0000256" key="10">
    <source>
        <dbReference type="ARBA" id="ARBA00048731"/>
    </source>
</evidence>
<dbReference type="PANTHER" id="PTHR42938:SF47">
    <property type="entry name" value="HYDROXYPYRUVATE REDUCTASE"/>
    <property type="match status" value="1"/>
</dbReference>
<dbReference type="SUPFAM" id="SSF51735">
    <property type="entry name" value="NAD(P)-binding Rossmann-fold domains"/>
    <property type="match status" value="1"/>
</dbReference>
<dbReference type="GO" id="GO:0051287">
    <property type="term" value="F:NAD binding"/>
    <property type="evidence" value="ECO:0007669"/>
    <property type="project" value="InterPro"/>
</dbReference>
<dbReference type="PROSITE" id="PS51671">
    <property type="entry name" value="ACT"/>
    <property type="match status" value="1"/>
</dbReference>
<comment type="function">
    <text evidence="1">Catalyzes the reversible oxidation of 3-phospho-D-glycerate to 3-phosphonooxypyruvate, the first step of the phosphorylated L-serine biosynthesis pathway. Also catalyzes the reversible oxidation of 2-hydroxyglutarate to 2-oxoglutarate.</text>
</comment>
<organism evidence="13 14">
    <name type="scientific">Thioploca ingrica</name>
    <dbReference type="NCBI Taxonomy" id="40754"/>
    <lineage>
        <taxon>Bacteria</taxon>
        <taxon>Pseudomonadati</taxon>
        <taxon>Pseudomonadota</taxon>
        <taxon>Gammaproteobacteria</taxon>
        <taxon>Thiotrichales</taxon>
        <taxon>Thiotrichaceae</taxon>
        <taxon>Thioploca</taxon>
    </lineage>
</organism>
<dbReference type="InterPro" id="IPR002912">
    <property type="entry name" value="ACT_dom"/>
</dbReference>
<dbReference type="CDD" id="cd12174">
    <property type="entry name" value="PGDH_like_3"/>
    <property type="match status" value="1"/>
</dbReference>
<dbReference type="SUPFAM" id="SSF55021">
    <property type="entry name" value="ACT-like"/>
    <property type="match status" value="1"/>
</dbReference>
<dbReference type="AlphaFoldDB" id="A0A090AMX0"/>
<dbReference type="EC" id="1.1.1.399" evidence="3"/>
<dbReference type="HOGENOM" id="CLU_019796_9_0_6"/>
<evidence type="ECO:0000256" key="3">
    <source>
        <dbReference type="ARBA" id="ARBA00013001"/>
    </source>
</evidence>
<dbReference type="OrthoDB" id="9805416at2"/>
<dbReference type="InterPro" id="IPR045865">
    <property type="entry name" value="ACT-like_dom_sf"/>
</dbReference>
<dbReference type="UniPathway" id="UPA00135">
    <property type="reaction ID" value="UER00196"/>
</dbReference>
<dbReference type="InterPro" id="IPR029752">
    <property type="entry name" value="D-isomer_DH_CS1"/>
</dbReference>
<evidence type="ECO:0000256" key="6">
    <source>
        <dbReference type="ARBA" id="ARBA00023002"/>
    </source>
</evidence>
<name>A0A090AMX0_9GAMM</name>
<evidence type="ECO:0000256" key="8">
    <source>
        <dbReference type="ARBA" id="ARBA00030455"/>
    </source>
</evidence>
<dbReference type="Gene3D" id="3.40.50.720">
    <property type="entry name" value="NAD(P)-binding Rossmann-like Domain"/>
    <property type="match status" value="2"/>
</dbReference>
<evidence type="ECO:0000256" key="5">
    <source>
        <dbReference type="ARBA" id="ARBA00021582"/>
    </source>
</evidence>
<dbReference type="Proteomes" id="UP000031623">
    <property type="component" value="Chromosome"/>
</dbReference>
<feature type="domain" description="ACT" evidence="12">
    <location>
        <begin position="320"/>
        <end position="388"/>
    </location>
</feature>
<accession>A0A090AMX0</accession>
<evidence type="ECO:0000313" key="13">
    <source>
        <dbReference type="EMBL" id="BAP57357.1"/>
    </source>
</evidence>
<comment type="pathway">
    <text evidence="2">Amino-acid biosynthesis; L-serine biosynthesis; L-serine from 3-phospho-D-glycerate: step 1/3.</text>
</comment>
<evidence type="ECO:0000259" key="12">
    <source>
        <dbReference type="PROSITE" id="PS51671"/>
    </source>
</evidence>
<evidence type="ECO:0000256" key="1">
    <source>
        <dbReference type="ARBA" id="ARBA00003800"/>
    </source>
</evidence>